<dbReference type="GO" id="GO:0005634">
    <property type="term" value="C:nucleus"/>
    <property type="evidence" value="ECO:0007669"/>
    <property type="project" value="TreeGrafter"/>
</dbReference>
<dbReference type="EnsemblPlants" id="QL09p042264:mrna">
    <property type="protein sequence ID" value="QL09p042264:mrna"/>
    <property type="gene ID" value="QL09p042264"/>
</dbReference>
<feature type="compositionally biased region" description="Low complexity" evidence="3">
    <location>
        <begin position="64"/>
        <end position="75"/>
    </location>
</feature>
<name>A0A7N2RAZ2_QUELO</name>
<accession>A0A7N2RAZ2</accession>
<evidence type="ECO:0000256" key="2">
    <source>
        <dbReference type="ARBA" id="ARBA00022737"/>
    </source>
</evidence>
<keyword evidence="5" id="KW-1185">Reference proteome</keyword>
<dbReference type="InterPro" id="IPR051858">
    <property type="entry name" value="WD_repeat_GAD-1"/>
</dbReference>
<proteinExistence type="predicted"/>
<dbReference type="AlphaFoldDB" id="A0A7N2RAZ2"/>
<organism evidence="4 5">
    <name type="scientific">Quercus lobata</name>
    <name type="common">Valley oak</name>
    <dbReference type="NCBI Taxonomy" id="97700"/>
    <lineage>
        <taxon>Eukaryota</taxon>
        <taxon>Viridiplantae</taxon>
        <taxon>Streptophyta</taxon>
        <taxon>Embryophyta</taxon>
        <taxon>Tracheophyta</taxon>
        <taxon>Spermatophyta</taxon>
        <taxon>Magnoliopsida</taxon>
        <taxon>eudicotyledons</taxon>
        <taxon>Gunneridae</taxon>
        <taxon>Pentapetalae</taxon>
        <taxon>rosids</taxon>
        <taxon>fabids</taxon>
        <taxon>Fagales</taxon>
        <taxon>Fagaceae</taxon>
        <taxon>Quercus</taxon>
    </lineage>
</organism>
<protein>
    <submittedName>
        <fullName evidence="4">Uncharacterized protein</fullName>
    </submittedName>
</protein>
<keyword evidence="1" id="KW-0853">WD repeat</keyword>
<reference evidence="4" key="2">
    <citation type="submission" date="2021-01" db="UniProtKB">
        <authorList>
            <consortium name="EnsemblPlants"/>
        </authorList>
    </citation>
    <scope>IDENTIFICATION</scope>
</reference>
<feature type="compositionally biased region" description="Low complexity" evidence="3">
    <location>
        <begin position="33"/>
        <end position="46"/>
    </location>
</feature>
<feature type="compositionally biased region" description="Acidic residues" evidence="3">
    <location>
        <begin position="109"/>
        <end position="118"/>
    </location>
</feature>
<reference evidence="4 5" key="1">
    <citation type="journal article" date="2016" name="G3 (Bethesda)">
        <title>First Draft Assembly and Annotation of the Genome of a California Endemic Oak Quercus lobata Nee (Fagaceae).</title>
        <authorList>
            <person name="Sork V.L."/>
            <person name="Fitz-Gibbon S.T."/>
            <person name="Puiu D."/>
            <person name="Crepeau M."/>
            <person name="Gugger P.F."/>
            <person name="Sherman R."/>
            <person name="Stevens K."/>
            <person name="Langley C.H."/>
            <person name="Pellegrini M."/>
            <person name="Salzberg S.L."/>
        </authorList>
    </citation>
    <scope>NUCLEOTIDE SEQUENCE [LARGE SCALE GENOMIC DNA]</scope>
    <source>
        <strain evidence="4 5">cv. SW786</strain>
    </source>
</reference>
<dbReference type="InParanoid" id="A0A7N2RAZ2"/>
<dbReference type="PANTHER" id="PTHR16017">
    <property type="entry name" value="GASTRULATION DEFECTIVE PROTEIN 1-RELATED"/>
    <property type="match status" value="1"/>
</dbReference>
<evidence type="ECO:0000313" key="4">
    <source>
        <dbReference type="EnsemblPlants" id="QL09p042264:mrna"/>
    </source>
</evidence>
<sequence>MEDEAEIYDRVQAQFPLSFSKQSKPLTSLEAIHSTTRHSSSTTTTTNKTDELPSLSSFSKDWISSIRNPNSNSSTNEDEADLIGPPRPPPDDEDEDVGPPRSSVAQLEFIDDEEEEEMLSTAPLVAPPLLETRPMSFLLFRPLPKPDSHRSETQPWRLDSVDEEEEEVVGPPRPPPGLSFGDSDSEEEEKENRYRIPLSNEIVLKAHTKVSLSLFL</sequence>
<feature type="region of interest" description="Disordered" evidence="3">
    <location>
        <begin position="141"/>
        <end position="196"/>
    </location>
</feature>
<keyword evidence="2" id="KW-0677">Repeat</keyword>
<evidence type="ECO:0000256" key="3">
    <source>
        <dbReference type="SAM" id="MobiDB-lite"/>
    </source>
</evidence>
<dbReference type="GO" id="GO:0035861">
    <property type="term" value="C:site of double-strand break"/>
    <property type="evidence" value="ECO:0007669"/>
    <property type="project" value="TreeGrafter"/>
</dbReference>
<evidence type="ECO:0000313" key="5">
    <source>
        <dbReference type="Proteomes" id="UP000594261"/>
    </source>
</evidence>
<dbReference type="OMA" id="RSETQPW"/>
<dbReference type="PANTHER" id="PTHR16017:SF0">
    <property type="entry name" value="WD REPEAT-CONTAINING PROTEIN 70"/>
    <property type="match status" value="1"/>
</dbReference>
<dbReference type="Proteomes" id="UP000594261">
    <property type="component" value="Chromosome 9"/>
</dbReference>
<evidence type="ECO:0000256" key="1">
    <source>
        <dbReference type="ARBA" id="ARBA00022574"/>
    </source>
</evidence>
<feature type="region of interest" description="Disordered" evidence="3">
    <location>
        <begin position="30"/>
        <end position="125"/>
    </location>
</feature>
<dbReference type="Gramene" id="QL09p042264:mrna">
    <property type="protein sequence ID" value="QL09p042264:mrna"/>
    <property type="gene ID" value="QL09p042264"/>
</dbReference>
<dbReference type="EMBL" id="LRBV02000009">
    <property type="status" value="NOT_ANNOTATED_CDS"/>
    <property type="molecule type" value="Genomic_DNA"/>
</dbReference>